<accession>A0ABV0NYL3</accession>
<proteinExistence type="predicted"/>
<organism evidence="1 2">
    <name type="scientific">Goodea atripinnis</name>
    <dbReference type="NCBI Taxonomy" id="208336"/>
    <lineage>
        <taxon>Eukaryota</taxon>
        <taxon>Metazoa</taxon>
        <taxon>Chordata</taxon>
        <taxon>Craniata</taxon>
        <taxon>Vertebrata</taxon>
        <taxon>Euteleostomi</taxon>
        <taxon>Actinopterygii</taxon>
        <taxon>Neopterygii</taxon>
        <taxon>Teleostei</taxon>
        <taxon>Neoteleostei</taxon>
        <taxon>Acanthomorphata</taxon>
        <taxon>Ovalentaria</taxon>
        <taxon>Atherinomorphae</taxon>
        <taxon>Cyprinodontiformes</taxon>
        <taxon>Goodeidae</taxon>
        <taxon>Goodea</taxon>
    </lineage>
</organism>
<name>A0ABV0NYL3_9TELE</name>
<dbReference type="EMBL" id="JAHRIO010053516">
    <property type="protein sequence ID" value="MEQ2176370.1"/>
    <property type="molecule type" value="Genomic_DNA"/>
</dbReference>
<keyword evidence="2" id="KW-1185">Reference proteome</keyword>
<sequence length="156" mass="17443">MTYRKSLSKDRDEELKCNNPEFYLRVEELFKEEKSCRQNTSCSVSILSQLLPPPVIERHKDGISVTGLPISSPLRHVLKPRTETKSVSSESGKAEYSHVKVGTDVSAAETRLHCLGPLPGAKPGNVHPPAPSLHFCFCKGWLSRFRIVQRPFGICL</sequence>
<evidence type="ECO:0000313" key="1">
    <source>
        <dbReference type="EMBL" id="MEQ2176370.1"/>
    </source>
</evidence>
<protein>
    <submittedName>
        <fullName evidence="1">Uncharacterized protein</fullName>
    </submittedName>
</protein>
<comment type="caution">
    <text evidence="1">The sequence shown here is derived from an EMBL/GenBank/DDBJ whole genome shotgun (WGS) entry which is preliminary data.</text>
</comment>
<evidence type="ECO:0000313" key="2">
    <source>
        <dbReference type="Proteomes" id="UP001476798"/>
    </source>
</evidence>
<reference evidence="1 2" key="1">
    <citation type="submission" date="2021-06" db="EMBL/GenBank/DDBJ databases">
        <authorList>
            <person name="Palmer J.M."/>
        </authorList>
    </citation>
    <scope>NUCLEOTIDE SEQUENCE [LARGE SCALE GENOMIC DNA]</scope>
    <source>
        <strain evidence="1 2">GA_2019</strain>
        <tissue evidence="1">Muscle</tissue>
    </source>
</reference>
<dbReference type="Proteomes" id="UP001476798">
    <property type="component" value="Unassembled WGS sequence"/>
</dbReference>
<gene>
    <name evidence="1" type="ORF">GOODEAATRI_027276</name>
</gene>